<evidence type="ECO:0000313" key="2">
    <source>
        <dbReference type="Proteomes" id="UP000281028"/>
    </source>
</evidence>
<protein>
    <submittedName>
        <fullName evidence="1">Uncharacterized protein</fullName>
    </submittedName>
</protein>
<accession>A0A433WPB5</accession>
<dbReference type="Proteomes" id="UP000281028">
    <property type="component" value="Unassembled WGS sequence"/>
</dbReference>
<proteinExistence type="predicted"/>
<gene>
    <name evidence="1" type="ORF">ECE50_006670</name>
</gene>
<dbReference type="OrthoDB" id="667077at2"/>
<keyword evidence="2" id="KW-1185">Reference proteome</keyword>
<dbReference type="EMBL" id="RIAR02000001">
    <property type="protein sequence ID" value="NSL86505.1"/>
    <property type="molecule type" value="Genomic_DNA"/>
</dbReference>
<organism evidence="1 2">
    <name type="scientific">Chitinophaga solisilvae</name>
    <dbReference type="NCBI Taxonomy" id="1233460"/>
    <lineage>
        <taxon>Bacteria</taxon>
        <taxon>Pseudomonadati</taxon>
        <taxon>Bacteroidota</taxon>
        <taxon>Chitinophagia</taxon>
        <taxon>Chitinophagales</taxon>
        <taxon>Chitinophagaceae</taxon>
        <taxon>Chitinophaga</taxon>
    </lineage>
</organism>
<sequence>MLSRFNARYVFTFLLLTLLFVELHELVHAWLNHILCGCDAARVFDNVPECGDCNAAASRWVDIGGPLFSFAAMWGGMLLLRVPQPRIKALGFALIFANLPFGRLIPLPFTLLTPSTSDEMTFIRKLTGAEVSLYIRAAICIIVVLALTIPPLRAAWYAIREDVRRRVFWRLYFLPLPFILIYLIAGWNNVLRSLSGTPWSKPVILGTPLLIVVHTAVVLLLLVLTFRHLYIPAEE</sequence>
<name>A0A433WPB5_9BACT</name>
<evidence type="ECO:0000313" key="1">
    <source>
        <dbReference type="EMBL" id="NSL86505.1"/>
    </source>
</evidence>
<comment type="caution">
    <text evidence="1">The sequence shown here is derived from an EMBL/GenBank/DDBJ whole genome shotgun (WGS) entry which is preliminary data.</text>
</comment>
<dbReference type="AlphaFoldDB" id="A0A433WPB5"/>
<reference evidence="1" key="1">
    <citation type="submission" date="2020-05" db="EMBL/GenBank/DDBJ databases">
        <title>Chitinophaga laudate sp. nov., isolated from a tropical peat swamp.</title>
        <authorList>
            <person name="Goh C.B.S."/>
            <person name="Lee M.S."/>
            <person name="Parimannan S."/>
            <person name="Pasbakhsh P."/>
            <person name="Yule C.M."/>
            <person name="Rajandas H."/>
            <person name="Loke S."/>
            <person name="Croft L."/>
            <person name="Tan J.B.L."/>
        </authorList>
    </citation>
    <scope>NUCLEOTIDE SEQUENCE</scope>
    <source>
        <strain evidence="1">Mgbs1</strain>
    </source>
</reference>